<evidence type="ECO:0000313" key="2">
    <source>
        <dbReference type="Proteomes" id="UP000646053"/>
    </source>
</evidence>
<dbReference type="AlphaFoldDB" id="A0A8J8CJN1"/>
<reference evidence="1" key="1">
    <citation type="submission" date="2019-12" db="EMBL/GenBank/DDBJ databases">
        <title>High-Quality draft genome sequences of three cyanobacteria isolated from the limestone walls of the Old Cathedral of Coimbra.</title>
        <authorList>
            <person name="Tiago I."/>
            <person name="Soares F."/>
            <person name="Portugal A."/>
        </authorList>
    </citation>
    <scope>NUCLEOTIDE SEQUENCE</scope>
    <source>
        <strain evidence="1">A</strain>
    </source>
</reference>
<dbReference type="EMBL" id="WVIE01000010">
    <property type="protein sequence ID" value="NDJ17781.1"/>
    <property type="molecule type" value="Genomic_DNA"/>
</dbReference>
<sequence>MLNTLRATADDLPTAIEFLLSLNIPQSAIAHLKIINPHAQTIAQVNLSQIPLSQPSQLLKFG</sequence>
<gene>
    <name evidence="1" type="ORF">GS601_10835</name>
</gene>
<comment type="caution">
    <text evidence="1">The sequence shown here is derived from an EMBL/GenBank/DDBJ whole genome shotgun (WGS) entry which is preliminary data.</text>
</comment>
<name>A0A8J8CJN1_9CYAN</name>
<keyword evidence="2" id="KW-1185">Reference proteome</keyword>
<dbReference type="RefSeq" id="WP_162423291.1">
    <property type="nucleotide sequence ID" value="NZ_WVIE01000010.1"/>
</dbReference>
<evidence type="ECO:0000313" key="1">
    <source>
        <dbReference type="EMBL" id="NDJ17781.1"/>
    </source>
</evidence>
<proteinExistence type="predicted"/>
<dbReference type="Proteomes" id="UP000646053">
    <property type="component" value="Unassembled WGS sequence"/>
</dbReference>
<organism evidence="1 2">
    <name type="scientific">Myxacorys almedinensis A</name>
    <dbReference type="NCBI Taxonomy" id="2690445"/>
    <lineage>
        <taxon>Bacteria</taxon>
        <taxon>Bacillati</taxon>
        <taxon>Cyanobacteriota</taxon>
        <taxon>Cyanophyceae</taxon>
        <taxon>Leptolyngbyales</taxon>
        <taxon>Leptolyngbyaceae</taxon>
        <taxon>Myxacorys</taxon>
        <taxon>Myxacorys almedinensis</taxon>
    </lineage>
</organism>
<protein>
    <submittedName>
        <fullName evidence="1">Uncharacterized protein</fullName>
    </submittedName>
</protein>
<accession>A0A8J8CJN1</accession>